<dbReference type="Gene3D" id="3.40.50.2000">
    <property type="entry name" value="Glycogen Phosphorylase B"/>
    <property type="match status" value="2"/>
</dbReference>
<dbReference type="Pfam" id="PF00534">
    <property type="entry name" value="Glycos_transf_1"/>
    <property type="match status" value="1"/>
</dbReference>
<sequence>MSSASGSAPRSGVLQINDDLVVGGVERVVVNLAVDLHSRGHRVGVMAELGGALWGDVPDGVRRFELEPRGGLVGNLRWVSAIRRAVRDGSWQVVHVHQRALSILARLALVGSGVPVVEHVHSLFEPTPVARMASFRGDRLIACGSQVRAMLEEGFGRRPDRISVVTNAVVDPGERERARSGVGEPELRIVGIGRLSEEKDPFRFVDVVAALRRLGIACSARWFGDGPLRADVEEFVRSAGPEHHVSFPGVSTKVASEIAAADVVLLTSKREGLPLTILEGMGVGRAVVTPDVGSCRDVIIDGETGVLYDPSLSASEIAAKVAAVYATGDLAALGPAARKYFVENCSLEIMTQRVVDQYEIALRGKRLEVGEGNR</sequence>
<reference evidence="5 6" key="1">
    <citation type="submission" date="2019-03" db="EMBL/GenBank/DDBJ databases">
        <title>Genomic Encyclopedia of Type Strains, Phase IV (KMG-IV): sequencing the most valuable type-strain genomes for metagenomic binning, comparative biology and taxonomic classification.</title>
        <authorList>
            <person name="Goeker M."/>
        </authorList>
    </citation>
    <scope>NUCLEOTIDE SEQUENCE [LARGE SCALE GENOMIC DNA]</scope>
    <source>
        <strain evidence="5 6">DSM 45775</strain>
    </source>
</reference>
<evidence type="ECO:0000313" key="6">
    <source>
        <dbReference type="Proteomes" id="UP000295705"/>
    </source>
</evidence>
<organism evidence="5 6">
    <name type="scientific">Actinomycetospora succinea</name>
    <dbReference type="NCBI Taxonomy" id="663603"/>
    <lineage>
        <taxon>Bacteria</taxon>
        <taxon>Bacillati</taxon>
        <taxon>Actinomycetota</taxon>
        <taxon>Actinomycetes</taxon>
        <taxon>Pseudonocardiales</taxon>
        <taxon>Pseudonocardiaceae</taxon>
        <taxon>Actinomycetospora</taxon>
    </lineage>
</organism>
<dbReference type="OrthoDB" id="5242526at2"/>
<accession>A0A4V3D7R0</accession>
<protein>
    <submittedName>
        <fullName evidence="5">Glycosyltransferase involved in cell wall biosynthesis</fullName>
    </submittedName>
</protein>
<keyword evidence="6" id="KW-1185">Reference proteome</keyword>
<evidence type="ECO:0000259" key="3">
    <source>
        <dbReference type="Pfam" id="PF00534"/>
    </source>
</evidence>
<evidence type="ECO:0000313" key="5">
    <source>
        <dbReference type="EMBL" id="TDQ48847.1"/>
    </source>
</evidence>
<evidence type="ECO:0000256" key="1">
    <source>
        <dbReference type="ARBA" id="ARBA00022676"/>
    </source>
</evidence>
<name>A0A4V3D7R0_9PSEU</name>
<comment type="caution">
    <text evidence="5">The sequence shown here is derived from an EMBL/GenBank/DDBJ whole genome shotgun (WGS) entry which is preliminary data.</text>
</comment>
<proteinExistence type="predicted"/>
<dbReference type="AlphaFoldDB" id="A0A4V3D7R0"/>
<dbReference type="InterPro" id="IPR028098">
    <property type="entry name" value="Glyco_trans_4-like_N"/>
</dbReference>
<evidence type="ECO:0000259" key="4">
    <source>
        <dbReference type="Pfam" id="PF13439"/>
    </source>
</evidence>
<dbReference type="Proteomes" id="UP000295705">
    <property type="component" value="Unassembled WGS sequence"/>
</dbReference>
<dbReference type="RefSeq" id="WP_133829334.1">
    <property type="nucleotide sequence ID" value="NZ_SNYO01000011.1"/>
</dbReference>
<feature type="domain" description="Glycosyl transferase family 1" evidence="3">
    <location>
        <begin position="175"/>
        <end position="328"/>
    </location>
</feature>
<dbReference type="EMBL" id="SNYO01000011">
    <property type="protein sequence ID" value="TDQ48847.1"/>
    <property type="molecule type" value="Genomic_DNA"/>
</dbReference>
<keyword evidence="2 5" id="KW-0808">Transferase</keyword>
<evidence type="ECO:0000256" key="2">
    <source>
        <dbReference type="ARBA" id="ARBA00022679"/>
    </source>
</evidence>
<keyword evidence="1" id="KW-0328">Glycosyltransferase</keyword>
<dbReference type="InterPro" id="IPR001296">
    <property type="entry name" value="Glyco_trans_1"/>
</dbReference>
<feature type="domain" description="Glycosyltransferase subfamily 4-like N-terminal" evidence="4">
    <location>
        <begin position="22"/>
        <end position="169"/>
    </location>
</feature>
<dbReference type="CDD" id="cd03811">
    <property type="entry name" value="GT4_GT28_WabH-like"/>
    <property type="match status" value="1"/>
</dbReference>
<gene>
    <name evidence="5" type="ORF">EV188_11117</name>
</gene>
<dbReference type="PANTHER" id="PTHR12526">
    <property type="entry name" value="GLYCOSYLTRANSFERASE"/>
    <property type="match status" value="1"/>
</dbReference>
<dbReference type="GO" id="GO:0016757">
    <property type="term" value="F:glycosyltransferase activity"/>
    <property type="evidence" value="ECO:0007669"/>
    <property type="project" value="UniProtKB-KW"/>
</dbReference>
<dbReference type="SUPFAM" id="SSF53756">
    <property type="entry name" value="UDP-Glycosyltransferase/glycogen phosphorylase"/>
    <property type="match status" value="1"/>
</dbReference>
<dbReference type="Pfam" id="PF13439">
    <property type="entry name" value="Glyco_transf_4"/>
    <property type="match status" value="1"/>
</dbReference>